<proteinExistence type="predicted"/>
<accession>A0ABN7UUM1</accession>
<protein>
    <submittedName>
        <fullName evidence="1">20969_t:CDS:1</fullName>
    </submittedName>
</protein>
<dbReference type="EMBL" id="CAJVQB010005528">
    <property type="protein sequence ID" value="CAG8663959.1"/>
    <property type="molecule type" value="Genomic_DNA"/>
</dbReference>
<sequence length="91" mass="10583">NIQIRIEKVTSDVARIYFVNNRGCQIQVPVNTILRNTTDNQNEPIHNNSFYITWVPNYILFYNGAEVFRLENQNQQAIKGGLDLETDVIQQ</sequence>
<reference evidence="1 2" key="1">
    <citation type="submission" date="2021-06" db="EMBL/GenBank/DDBJ databases">
        <authorList>
            <person name="Kallberg Y."/>
            <person name="Tangrot J."/>
            <person name="Rosling A."/>
        </authorList>
    </citation>
    <scope>NUCLEOTIDE SEQUENCE [LARGE SCALE GENOMIC DNA]</scope>
    <source>
        <strain evidence="1 2">120-4 pot B 10/14</strain>
    </source>
</reference>
<keyword evidence="2" id="KW-1185">Reference proteome</keyword>
<comment type="caution">
    <text evidence="1">The sequence shown here is derived from an EMBL/GenBank/DDBJ whole genome shotgun (WGS) entry which is preliminary data.</text>
</comment>
<dbReference type="Proteomes" id="UP000789901">
    <property type="component" value="Unassembled WGS sequence"/>
</dbReference>
<evidence type="ECO:0000313" key="2">
    <source>
        <dbReference type="Proteomes" id="UP000789901"/>
    </source>
</evidence>
<organism evidence="1 2">
    <name type="scientific">Gigaspora margarita</name>
    <dbReference type="NCBI Taxonomy" id="4874"/>
    <lineage>
        <taxon>Eukaryota</taxon>
        <taxon>Fungi</taxon>
        <taxon>Fungi incertae sedis</taxon>
        <taxon>Mucoromycota</taxon>
        <taxon>Glomeromycotina</taxon>
        <taxon>Glomeromycetes</taxon>
        <taxon>Diversisporales</taxon>
        <taxon>Gigasporaceae</taxon>
        <taxon>Gigaspora</taxon>
    </lineage>
</organism>
<name>A0ABN7UUM1_GIGMA</name>
<gene>
    <name evidence="1" type="ORF">GMARGA_LOCUS10040</name>
</gene>
<feature type="non-terminal residue" evidence="1">
    <location>
        <position position="1"/>
    </location>
</feature>
<evidence type="ECO:0000313" key="1">
    <source>
        <dbReference type="EMBL" id="CAG8663959.1"/>
    </source>
</evidence>